<organism evidence="1">
    <name type="scientific">marine metagenome</name>
    <dbReference type="NCBI Taxonomy" id="408172"/>
    <lineage>
        <taxon>unclassified sequences</taxon>
        <taxon>metagenomes</taxon>
        <taxon>ecological metagenomes</taxon>
    </lineage>
</organism>
<reference evidence="1" key="1">
    <citation type="submission" date="2018-05" db="EMBL/GenBank/DDBJ databases">
        <authorList>
            <person name="Lanie J.A."/>
            <person name="Ng W.-L."/>
            <person name="Kazmierczak K.M."/>
            <person name="Andrzejewski T.M."/>
            <person name="Davidsen T.M."/>
            <person name="Wayne K.J."/>
            <person name="Tettelin H."/>
            <person name="Glass J.I."/>
            <person name="Rusch D."/>
            <person name="Podicherti R."/>
            <person name="Tsui H.-C.T."/>
            <person name="Winkler M.E."/>
        </authorList>
    </citation>
    <scope>NUCLEOTIDE SEQUENCE</scope>
</reference>
<gene>
    <name evidence="1" type="ORF">METZ01_LOCUS82708</name>
</gene>
<dbReference type="InterPro" id="IPR029058">
    <property type="entry name" value="AB_hydrolase_fold"/>
</dbReference>
<dbReference type="AlphaFoldDB" id="A0A381UPD9"/>
<dbReference type="Gene3D" id="3.40.50.1820">
    <property type="entry name" value="alpha/beta hydrolase"/>
    <property type="match status" value="1"/>
</dbReference>
<dbReference type="SUPFAM" id="SSF53474">
    <property type="entry name" value="alpha/beta-Hydrolases"/>
    <property type="match status" value="1"/>
</dbReference>
<evidence type="ECO:0008006" key="2">
    <source>
        <dbReference type="Google" id="ProtNLM"/>
    </source>
</evidence>
<proteinExistence type="predicted"/>
<dbReference type="EMBL" id="UINC01006822">
    <property type="protein sequence ID" value="SVA29854.1"/>
    <property type="molecule type" value="Genomic_DNA"/>
</dbReference>
<protein>
    <recommendedName>
        <fullName evidence="2">AB hydrolase-1 domain-containing protein</fullName>
    </recommendedName>
</protein>
<evidence type="ECO:0000313" key="1">
    <source>
        <dbReference type="EMBL" id="SVA29854.1"/>
    </source>
</evidence>
<dbReference type="PROSITE" id="PS51257">
    <property type="entry name" value="PROKAR_LIPOPROTEIN"/>
    <property type="match status" value="1"/>
</dbReference>
<accession>A0A381UPD9</accession>
<name>A0A381UPD9_9ZZZZ</name>
<sequence length="241" mass="27269">MIRIILLTGFFLIIGCESEKSYPWLPTLDFKNDYEESGQRLMALDFGLNPLETSNSKEHVLLIGVHGGNSNGYEWIYPLKTIDNESTLTYFYRWDDGACSSPSAKSLSDNIAMLLKENPKLEKILLIGHSYGGVLVSSFAENWSQSLPIEVHTVAAPLAGIKVLDTKCHYQPPTFITENVTFYEWRTQKKLDGMFDNLESNPQVIDLKGSKVTLLPDTYKGRRLGHNWSISFVADELKQKK</sequence>